<reference evidence="1" key="1">
    <citation type="journal article" date="2004" name="Nature">
        <title>Genome duplication in the teleost fish Tetraodon nigroviridis reveals the early vertebrate proto-karyotype.</title>
        <authorList>
            <person name="Jaillon O."/>
            <person name="Aury J.-M."/>
            <person name="Brunet F."/>
            <person name="Petit J.-L."/>
            <person name="Stange-Thomann N."/>
            <person name="Mauceli E."/>
            <person name="Bouneau L."/>
            <person name="Fischer C."/>
            <person name="Ozouf-Costaz C."/>
            <person name="Bernot A."/>
            <person name="Nicaud S."/>
            <person name="Jaffe D."/>
            <person name="Fisher S."/>
            <person name="Lutfalla G."/>
            <person name="Dossat C."/>
            <person name="Segurens B."/>
            <person name="Dasilva C."/>
            <person name="Salanoubat M."/>
            <person name="Levy M."/>
            <person name="Boudet N."/>
            <person name="Castellano S."/>
            <person name="Anthouard V."/>
            <person name="Jubin C."/>
            <person name="Castelli V."/>
            <person name="Katinka M."/>
            <person name="Vacherie B."/>
            <person name="Biemont C."/>
            <person name="Skalli Z."/>
            <person name="Cattolico L."/>
            <person name="Poulain J."/>
            <person name="De Berardinis V."/>
            <person name="Cruaud C."/>
            <person name="Duprat S."/>
            <person name="Brottier P."/>
            <person name="Coutanceau J.-P."/>
            <person name="Gouzy J."/>
            <person name="Parra G."/>
            <person name="Lardier G."/>
            <person name="Chapple C."/>
            <person name="McKernan K.J."/>
            <person name="McEwan P."/>
            <person name="Bosak S."/>
            <person name="Kellis M."/>
            <person name="Volff J.-N."/>
            <person name="Guigo R."/>
            <person name="Zody M.C."/>
            <person name="Mesirov J."/>
            <person name="Lindblad-Toh K."/>
            <person name="Birren B."/>
            <person name="Nusbaum C."/>
            <person name="Kahn D."/>
            <person name="Robinson-Rechavi M."/>
            <person name="Laudet V."/>
            <person name="Schachter V."/>
            <person name="Quetier F."/>
            <person name="Saurin W."/>
            <person name="Scarpelli C."/>
            <person name="Wincker P."/>
            <person name="Lander E.S."/>
            <person name="Weissenbach J."/>
            <person name="Roest Crollius H."/>
        </authorList>
    </citation>
    <scope>NUCLEOTIDE SEQUENCE [LARGE SCALE GENOMIC DNA]</scope>
</reference>
<evidence type="ECO:0000313" key="1">
    <source>
        <dbReference type="EMBL" id="CAG03598.1"/>
    </source>
</evidence>
<gene>
    <name evidence="1" type="ORF">GSTENG00023072001</name>
</gene>
<organism evidence="1">
    <name type="scientific">Tetraodon nigroviridis</name>
    <name type="common">Spotted green pufferfish</name>
    <name type="synonym">Chelonodon nigroviridis</name>
    <dbReference type="NCBI Taxonomy" id="99883"/>
    <lineage>
        <taxon>Eukaryota</taxon>
        <taxon>Metazoa</taxon>
        <taxon>Chordata</taxon>
        <taxon>Craniata</taxon>
        <taxon>Vertebrata</taxon>
        <taxon>Euteleostomi</taxon>
        <taxon>Actinopterygii</taxon>
        <taxon>Neopterygii</taxon>
        <taxon>Teleostei</taxon>
        <taxon>Neoteleostei</taxon>
        <taxon>Acanthomorphata</taxon>
        <taxon>Eupercaria</taxon>
        <taxon>Tetraodontiformes</taxon>
        <taxon>Tetradontoidea</taxon>
        <taxon>Tetraodontidae</taxon>
        <taxon>Tetraodon</taxon>
    </lineage>
</organism>
<accession>Q4S6Y4</accession>
<comment type="caution">
    <text evidence="1">The sequence shown here is derived from an EMBL/GenBank/DDBJ whole genome shotgun (WGS) entry which is preliminary data.</text>
</comment>
<dbReference type="EMBL" id="CAAE01014723">
    <property type="protein sequence ID" value="CAG03598.1"/>
    <property type="molecule type" value="Genomic_DNA"/>
</dbReference>
<protein>
    <submittedName>
        <fullName evidence="1">(spotted green pufferfish) hypothetical protein</fullName>
    </submittedName>
</protein>
<sequence length="33" mass="3473">MAAPCAASEVAVSWKAENSITDHVAPLHHCVQV</sequence>
<name>Q4S6Y4_TETNG</name>
<dbReference type="KEGG" id="tng:GSTEN00023072G001"/>
<dbReference type="AlphaFoldDB" id="Q4S6Y4"/>
<proteinExistence type="predicted"/>
<reference evidence="1" key="2">
    <citation type="submission" date="2004-02" db="EMBL/GenBank/DDBJ databases">
        <authorList>
            <consortium name="Genoscope"/>
            <consortium name="Whitehead Institute Centre for Genome Research"/>
        </authorList>
    </citation>
    <scope>NUCLEOTIDE SEQUENCE</scope>
</reference>